<dbReference type="EMBL" id="KZ613523">
    <property type="protein sequence ID" value="PMD14334.1"/>
    <property type="molecule type" value="Genomic_DNA"/>
</dbReference>
<evidence type="ECO:0000313" key="3">
    <source>
        <dbReference type="Proteomes" id="UP000235672"/>
    </source>
</evidence>
<feature type="compositionally biased region" description="Basic and acidic residues" evidence="1">
    <location>
        <begin position="71"/>
        <end position="81"/>
    </location>
</feature>
<feature type="region of interest" description="Disordered" evidence="1">
    <location>
        <begin position="71"/>
        <end position="156"/>
    </location>
</feature>
<protein>
    <submittedName>
        <fullName evidence="2">Uncharacterized protein</fullName>
    </submittedName>
</protein>
<feature type="compositionally biased region" description="Polar residues" evidence="1">
    <location>
        <begin position="90"/>
        <end position="102"/>
    </location>
</feature>
<gene>
    <name evidence="2" type="ORF">NA56DRAFT_736164</name>
</gene>
<feature type="compositionally biased region" description="Basic and acidic residues" evidence="1">
    <location>
        <begin position="147"/>
        <end position="156"/>
    </location>
</feature>
<keyword evidence="3" id="KW-1185">Reference proteome</keyword>
<reference evidence="2 3" key="1">
    <citation type="submission" date="2016-05" db="EMBL/GenBank/DDBJ databases">
        <title>A degradative enzymes factory behind the ericoid mycorrhizal symbiosis.</title>
        <authorList>
            <consortium name="DOE Joint Genome Institute"/>
            <person name="Martino E."/>
            <person name="Morin E."/>
            <person name="Grelet G."/>
            <person name="Kuo A."/>
            <person name="Kohler A."/>
            <person name="Daghino S."/>
            <person name="Barry K."/>
            <person name="Choi C."/>
            <person name="Cichocki N."/>
            <person name="Clum A."/>
            <person name="Copeland A."/>
            <person name="Hainaut M."/>
            <person name="Haridas S."/>
            <person name="Labutti K."/>
            <person name="Lindquist E."/>
            <person name="Lipzen A."/>
            <person name="Khouja H.-R."/>
            <person name="Murat C."/>
            <person name="Ohm R."/>
            <person name="Olson A."/>
            <person name="Spatafora J."/>
            <person name="Veneault-Fourrey C."/>
            <person name="Henrissat B."/>
            <person name="Grigoriev I."/>
            <person name="Martin F."/>
            <person name="Perotto S."/>
        </authorList>
    </citation>
    <scope>NUCLEOTIDE SEQUENCE [LARGE SCALE GENOMIC DNA]</scope>
    <source>
        <strain evidence="2 3">UAMH 7357</strain>
    </source>
</reference>
<organism evidence="2 3">
    <name type="scientific">Hyaloscypha hepaticicola</name>
    <dbReference type="NCBI Taxonomy" id="2082293"/>
    <lineage>
        <taxon>Eukaryota</taxon>
        <taxon>Fungi</taxon>
        <taxon>Dikarya</taxon>
        <taxon>Ascomycota</taxon>
        <taxon>Pezizomycotina</taxon>
        <taxon>Leotiomycetes</taxon>
        <taxon>Helotiales</taxon>
        <taxon>Hyaloscyphaceae</taxon>
        <taxon>Hyaloscypha</taxon>
    </lineage>
</organism>
<dbReference type="STRING" id="1745343.A0A2J6PK03"/>
<evidence type="ECO:0000256" key="1">
    <source>
        <dbReference type="SAM" id="MobiDB-lite"/>
    </source>
</evidence>
<accession>A0A2J6PK03</accession>
<proteinExistence type="predicted"/>
<dbReference type="OrthoDB" id="10637285at2759"/>
<dbReference type="Proteomes" id="UP000235672">
    <property type="component" value="Unassembled WGS sequence"/>
</dbReference>
<dbReference type="AlphaFoldDB" id="A0A2J6PK03"/>
<evidence type="ECO:0000313" key="2">
    <source>
        <dbReference type="EMBL" id="PMD14334.1"/>
    </source>
</evidence>
<name>A0A2J6PK03_9HELO</name>
<sequence length="337" mass="36885">MSTFTLLGLAPPRDNDPPRRRYQHYACFKDVRTSCTRVREGFKSACDTASVVVGPSWSSWFWWSRTGPAREPARDALDRSGRQASHTKRSYGNMQGANSRASRLSKKQKLATDEPATDEPATEPTTLESTDNPTIIEPNTMEPLGTSRKDIRRQGTDEVMVRSGIAIIMEDDNETIIGRAVEGNLRSITHTDGITILDEYFTKSAIDSSPLTLVVRSHAPEALTAPPSAGSNAVSTEVASSLDPDQVTGGFEMSKSTSSTGSLESLSSCTDLTSHLSSDTDIVDNALPDAVKQRPFARRSILDDSVQWLEDVWIPGVFTHFLLTSLTETYAKIIKKA</sequence>